<dbReference type="PANTHER" id="PTHR12428">
    <property type="entry name" value="OXA1"/>
    <property type="match status" value="1"/>
</dbReference>
<keyword evidence="9 13" id="KW-0472">Membrane</keyword>
<keyword evidence="5 13" id="KW-1003">Cell membrane</keyword>
<evidence type="ECO:0000256" key="11">
    <source>
        <dbReference type="ARBA" id="ARBA00033245"/>
    </source>
</evidence>
<comment type="function">
    <text evidence="13">Required for the insertion and/or proper folding and/or complex formation of integral membrane proteins into the membrane. Involved in integration of membrane proteins that insert both dependently and independently of the Sec translocase complex, as well as at least some lipoproteins. Aids folding of multispanning membrane proteins.</text>
</comment>
<dbReference type="CDD" id="cd19961">
    <property type="entry name" value="EcYidC-like_peri"/>
    <property type="match status" value="1"/>
</dbReference>
<dbReference type="InterPro" id="IPR028055">
    <property type="entry name" value="YidC/Oxa/ALB_C"/>
</dbReference>
<evidence type="ECO:0000259" key="15">
    <source>
        <dbReference type="Pfam" id="PF14849"/>
    </source>
</evidence>
<evidence type="ECO:0000256" key="5">
    <source>
        <dbReference type="ARBA" id="ARBA00022475"/>
    </source>
</evidence>
<keyword evidence="8 13" id="KW-1133">Transmembrane helix</keyword>
<feature type="transmembrane region" description="Helical" evidence="13">
    <location>
        <begin position="6"/>
        <end position="30"/>
    </location>
</feature>
<evidence type="ECO:0000256" key="3">
    <source>
        <dbReference type="ARBA" id="ARBA00015325"/>
    </source>
</evidence>
<dbReference type="Proteomes" id="UP000294344">
    <property type="component" value="Chromosome"/>
</dbReference>
<evidence type="ECO:0000256" key="13">
    <source>
        <dbReference type="HAMAP-Rule" id="MF_01810"/>
    </source>
</evidence>
<feature type="transmembrane region" description="Helical" evidence="13">
    <location>
        <begin position="350"/>
        <end position="369"/>
    </location>
</feature>
<dbReference type="Gene3D" id="2.70.98.90">
    <property type="match status" value="1"/>
</dbReference>
<dbReference type="InterPro" id="IPR028053">
    <property type="entry name" value="Membr_insert_YidC_N"/>
</dbReference>
<dbReference type="GO" id="GO:0005886">
    <property type="term" value="C:plasma membrane"/>
    <property type="evidence" value="ECO:0007669"/>
    <property type="project" value="UniProtKB-SubCell"/>
</dbReference>
<evidence type="ECO:0000256" key="2">
    <source>
        <dbReference type="ARBA" id="ARBA00010527"/>
    </source>
</evidence>
<dbReference type="Pfam" id="PF14849">
    <property type="entry name" value="YidC_periplas"/>
    <property type="match status" value="1"/>
</dbReference>
<evidence type="ECO:0000256" key="8">
    <source>
        <dbReference type="ARBA" id="ARBA00022989"/>
    </source>
</evidence>
<feature type="transmembrane region" description="Helical" evidence="13">
    <location>
        <begin position="460"/>
        <end position="479"/>
    </location>
</feature>
<comment type="similarity">
    <text evidence="2 13">Belongs to the OXA1/ALB3/YidC family. Type 1 subfamily.</text>
</comment>
<dbReference type="GO" id="GO:0032977">
    <property type="term" value="F:membrane insertase activity"/>
    <property type="evidence" value="ECO:0007669"/>
    <property type="project" value="InterPro"/>
</dbReference>
<evidence type="ECO:0000313" key="16">
    <source>
        <dbReference type="EMBL" id="VFP81311.1"/>
    </source>
</evidence>
<evidence type="ECO:0000256" key="9">
    <source>
        <dbReference type="ARBA" id="ARBA00023136"/>
    </source>
</evidence>
<accession>A0A451D632</accession>
<dbReference type="RefSeq" id="WP_154029078.1">
    <property type="nucleotide sequence ID" value="NZ_LR217710.1"/>
</dbReference>
<evidence type="ECO:0000313" key="17">
    <source>
        <dbReference type="Proteomes" id="UP000294344"/>
    </source>
</evidence>
<evidence type="ECO:0000256" key="7">
    <source>
        <dbReference type="ARBA" id="ARBA00022927"/>
    </source>
</evidence>
<dbReference type="InterPro" id="IPR047196">
    <property type="entry name" value="YidC_ALB_C"/>
</dbReference>
<dbReference type="InterPro" id="IPR001708">
    <property type="entry name" value="YidC/ALB3/OXA1/COX18"/>
</dbReference>
<proteinExistence type="inferred from homology"/>
<evidence type="ECO:0000256" key="12">
    <source>
        <dbReference type="ARBA" id="ARBA00033342"/>
    </source>
</evidence>
<evidence type="ECO:0000259" key="14">
    <source>
        <dbReference type="Pfam" id="PF02096"/>
    </source>
</evidence>
<dbReference type="NCBIfam" id="TIGR03592">
    <property type="entry name" value="yidC_oxa1_cterm"/>
    <property type="match status" value="1"/>
</dbReference>
<dbReference type="EMBL" id="LR217710">
    <property type="protein sequence ID" value="VFP81311.1"/>
    <property type="molecule type" value="Genomic_DNA"/>
</dbReference>
<dbReference type="OrthoDB" id="9780552at2"/>
<organism evidence="16 17">
    <name type="scientific">Buchnera aphidicola</name>
    <name type="common">Cinara curvipes</name>
    <dbReference type="NCBI Taxonomy" id="2518975"/>
    <lineage>
        <taxon>Bacteria</taxon>
        <taxon>Pseudomonadati</taxon>
        <taxon>Pseudomonadota</taxon>
        <taxon>Gammaproteobacteria</taxon>
        <taxon>Enterobacterales</taxon>
        <taxon>Erwiniaceae</taxon>
        <taxon>Buchnera</taxon>
    </lineage>
</organism>
<dbReference type="CDD" id="cd20070">
    <property type="entry name" value="5TM_YidC_Alb3"/>
    <property type="match status" value="1"/>
</dbReference>
<dbReference type="HAMAP" id="MF_01810">
    <property type="entry name" value="YidC_type1"/>
    <property type="match status" value="1"/>
</dbReference>
<evidence type="ECO:0000256" key="6">
    <source>
        <dbReference type="ARBA" id="ARBA00022692"/>
    </source>
</evidence>
<evidence type="ECO:0000256" key="10">
    <source>
        <dbReference type="ARBA" id="ARBA00023186"/>
    </source>
</evidence>
<dbReference type="InterPro" id="IPR019998">
    <property type="entry name" value="Membr_insert_YidC"/>
</dbReference>
<dbReference type="PRINTS" id="PR00701">
    <property type="entry name" value="60KDINNERMP"/>
</dbReference>
<dbReference type="InterPro" id="IPR038221">
    <property type="entry name" value="YidC_periplasmic_sf"/>
</dbReference>
<gene>
    <name evidence="13 16" type="primary">yidC</name>
    <name evidence="16" type="ORF">BUCICURV3402_007</name>
</gene>
<evidence type="ECO:0000256" key="4">
    <source>
        <dbReference type="ARBA" id="ARBA00022448"/>
    </source>
</evidence>
<feature type="domain" description="Membrane insertase YidC N-terminal" evidence="15">
    <location>
        <begin position="57"/>
        <end position="339"/>
    </location>
</feature>
<keyword evidence="10 13" id="KW-0143">Chaperone</keyword>
<evidence type="ECO:0000256" key="1">
    <source>
        <dbReference type="ARBA" id="ARBA00004429"/>
    </source>
</evidence>
<sequence>MIYFKRIFFVIFCIFFSFFLWNIFHLNFFVNQNNLKINNFTSQILSNNFNKNKNQLINIQNDVLSLDINLLGGNIEHATLLKYKNHVNINSPFVLLKNKKKFMYRIIDGFLKRDNSNFFFKRQQPIYTVESVLYKLKPGKKKVKVFMNWKSIDNILYTKIISLKKGSYSVDIKYIIHNYSKKPIYQSIFGEIQQTISLSKKNSFLNNFFNIKSYIGAAFSSDKENYQKHSFDDIFYKKNINLITRNGWIAMLQKYFLTAWIPKFIKKYTIYSNCINKNIAVIGFISSEDCINPNSVYKMSSCLWIGPNIQNKLSYISKNLGSTIDYGLLNIISYPLFKLLVFFYSIFHNWGITIIVITCLIRVIMYPLTKLQYISMLKMRSLNSKVQTIKKKYHNDFKKQNRKILSLYSLNKISPINGFFSFIIQTPIFLSFYYVLVSSIELRHSPFFLWIYDLSSYDSYYILPLFMGFSVFLTQINDLDFKDIFEKKNIMCFIPVLSTIFFLWLPSGLIIYYITNNLITFFQQWFISINFIDKDI</sequence>
<comment type="subcellular location">
    <subcellularLocation>
        <location evidence="1">Cell inner membrane</location>
        <topology evidence="1">Multi-pass membrane protein</topology>
    </subcellularLocation>
    <subcellularLocation>
        <location evidence="13">Cell membrane</location>
        <topology evidence="13">Multi-pass membrane protein</topology>
    </subcellularLocation>
</comment>
<dbReference type="GO" id="GO:0051205">
    <property type="term" value="P:protein insertion into membrane"/>
    <property type="evidence" value="ECO:0007669"/>
    <property type="project" value="TreeGrafter"/>
</dbReference>
<dbReference type="PRINTS" id="PR01900">
    <property type="entry name" value="YIDCPROTEIN"/>
</dbReference>
<dbReference type="PANTHER" id="PTHR12428:SF65">
    <property type="entry name" value="CYTOCHROME C OXIDASE ASSEMBLY PROTEIN COX18, MITOCHONDRIAL"/>
    <property type="match status" value="1"/>
</dbReference>
<dbReference type="NCBIfam" id="TIGR03593">
    <property type="entry name" value="yidC_nterm"/>
    <property type="match status" value="1"/>
</dbReference>
<protein>
    <recommendedName>
        <fullName evidence="3 13">Membrane protein insertase YidC</fullName>
    </recommendedName>
    <alternativeName>
        <fullName evidence="12 13">Foldase YidC</fullName>
    </alternativeName>
    <alternativeName>
        <fullName evidence="11 13">Membrane integrase YidC</fullName>
    </alternativeName>
    <alternativeName>
        <fullName evidence="13">Membrane protein YidC</fullName>
    </alternativeName>
</protein>
<keyword evidence="6 13" id="KW-0812">Transmembrane</keyword>
<keyword evidence="4 13" id="KW-0813">Transport</keyword>
<dbReference type="Pfam" id="PF02096">
    <property type="entry name" value="60KD_IMP"/>
    <property type="match status" value="1"/>
</dbReference>
<comment type="subunit">
    <text evidence="13">Interacts with the Sec translocase complex via SecD. Specifically interacts with transmembrane segments of nascent integral membrane proteins during membrane integration.</text>
</comment>
<feature type="domain" description="Membrane insertase YidC/Oxa/ALB C-terminal" evidence="14">
    <location>
        <begin position="350"/>
        <end position="527"/>
    </location>
</feature>
<reference evidence="16 17" key="1">
    <citation type="submission" date="2019-02" db="EMBL/GenBank/DDBJ databases">
        <authorList>
            <person name="Manzano-Marin A."/>
            <person name="Manzano-Marin A."/>
        </authorList>
    </citation>
    <scope>NUCLEOTIDE SEQUENCE [LARGE SCALE GENOMIC DNA]</scope>
    <source>
        <strain evidence="16 17">BuCicurvipes</strain>
    </source>
</reference>
<dbReference type="AlphaFoldDB" id="A0A451D632"/>
<feature type="transmembrane region" description="Helical" evidence="13">
    <location>
        <begin position="419"/>
        <end position="440"/>
    </location>
</feature>
<dbReference type="GO" id="GO:0015031">
    <property type="term" value="P:protein transport"/>
    <property type="evidence" value="ECO:0007669"/>
    <property type="project" value="UniProtKB-KW"/>
</dbReference>
<keyword evidence="7 13" id="KW-0653">Protein transport</keyword>
<feature type="transmembrane region" description="Helical" evidence="13">
    <location>
        <begin position="491"/>
        <end position="514"/>
    </location>
</feature>
<name>A0A451D632_9GAMM</name>